<organism evidence="7 8">
    <name type="scientific">Reichenbachiella ulvae</name>
    <dbReference type="NCBI Taxonomy" id="2980104"/>
    <lineage>
        <taxon>Bacteria</taxon>
        <taxon>Pseudomonadati</taxon>
        <taxon>Bacteroidota</taxon>
        <taxon>Cytophagia</taxon>
        <taxon>Cytophagales</taxon>
        <taxon>Reichenbachiellaceae</taxon>
        <taxon>Reichenbachiella</taxon>
    </lineage>
</organism>
<dbReference type="PANTHER" id="PTHR35008:SF4">
    <property type="entry name" value="BLL4482 PROTEIN"/>
    <property type="match status" value="1"/>
</dbReference>
<dbReference type="Proteomes" id="UP001300692">
    <property type="component" value="Unassembled WGS sequence"/>
</dbReference>
<dbReference type="Gene3D" id="1.10.760.10">
    <property type="entry name" value="Cytochrome c-like domain"/>
    <property type="match status" value="1"/>
</dbReference>
<evidence type="ECO:0000313" key="7">
    <source>
        <dbReference type="EMBL" id="MCV9385671.1"/>
    </source>
</evidence>
<proteinExistence type="predicted"/>
<keyword evidence="2 4" id="KW-0479">Metal-binding</keyword>
<evidence type="ECO:0000256" key="1">
    <source>
        <dbReference type="ARBA" id="ARBA00022617"/>
    </source>
</evidence>
<dbReference type="PANTHER" id="PTHR35008">
    <property type="entry name" value="BLL4482 PROTEIN-RELATED"/>
    <property type="match status" value="1"/>
</dbReference>
<keyword evidence="3 4" id="KW-0408">Iron</keyword>
<dbReference type="Pfam" id="PF00034">
    <property type="entry name" value="Cytochrom_C"/>
    <property type="match status" value="1"/>
</dbReference>
<accession>A0ABT3CPQ8</accession>
<reference evidence="7 8" key="1">
    <citation type="submission" date="2022-10" db="EMBL/GenBank/DDBJ databases">
        <title>Comparative genomics and taxonomic characterization of three novel marine species of genus Reichenbachiella exhibiting antioxidant and polysaccharide degradation activities.</title>
        <authorList>
            <person name="Muhammad N."/>
            <person name="Lee Y.-J."/>
            <person name="Ko J."/>
            <person name="Kim S.-G."/>
        </authorList>
    </citation>
    <scope>NUCLEOTIDE SEQUENCE [LARGE SCALE GENOMIC DNA]</scope>
    <source>
        <strain evidence="7 8">ABR2-5</strain>
    </source>
</reference>
<dbReference type="InterPro" id="IPR009056">
    <property type="entry name" value="Cyt_c-like_dom"/>
</dbReference>
<evidence type="ECO:0000259" key="6">
    <source>
        <dbReference type="PROSITE" id="PS51007"/>
    </source>
</evidence>
<feature type="domain" description="Cytochrome c" evidence="6">
    <location>
        <begin position="42"/>
        <end position="182"/>
    </location>
</feature>
<dbReference type="PROSITE" id="PS51257">
    <property type="entry name" value="PROKAR_LIPOPROTEIN"/>
    <property type="match status" value="1"/>
</dbReference>
<evidence type="ECO:0000256" key="5">
    <source>
        <dbReference type="SAM" id="SignalP"/>
    </source>
</evidence>
<keyword evidence="8" id="KW-1185">Reference proteome</keyword>
<keyword evidence="1 4" id="KW-0349">Heme</keyword>
<dbReference type="InterPro" id="IPR051459">
    <property type="entry name" value="Cytochrome_c-type_DH"/>
</dbReference>
<sequence>MKKNLLQLFAGMAMCSVLFSCASQNQTKEESAAPEPEISQESVIERGAYLVETMGCNDCHSPKQMGPKGPEIIPELMLSGYPSDRPIMKVQHEMIAQGFSMFYPDLTAAIGPWGMTFAANLTPDASGLGNWSEEQFAKALKEGKYKGLDGSRMLLPPMPWTNYVNLKDEDVSAIFAYLKSIPAVSNVVPAPIAPGDM</sequence>
<name>A0ABT3CPQ8_9BACT</name>
<gene>
    <name evidence="7" type="ORF">N7U62_03310</name>
</gene>
<feature type="signal peptide" evidence="5">
    <location>
        <begin position="1"/>
        <end position="22"/>
    </location>
</feature>
<dbReference type="RefSeq" id="WP_264136455.1">
    <property type="nucleotide sequence ID" value="NZ_JAOYOD010000001.1"/>
</dbReference>
<dbReference type="SUPFAM" id="SSF46626">
    <property type="entry name" value="Cytochrome c"/>
    <property type="match status" value="1"/>
</dbReference>
<keyword evidence="5" id="KW-0732">Signal</keyword>
<dbReference type="InterPro" id="IPR036909">
    <property type="entry name" value="Cyt_c-like_dom_sf"/>
</dbReference>
<protein>
    <submittedName>
        <fullName evidence="7">Cytochrome c</fullName>
    </submittedName>
</protein>
<evidence type="ECO:0000313" key="8">
    <source>
        <dbReference type="Proteomes" id="UP001300692"/>
    </source>
</evidence>
<feature type="chain" id="PRO_5047060692" evidence="5">
    <location>
        <begin position="23"/>
        <end position="197"/>
    </location>
</feature>
<evidence type="ECO:0000256" key="2">
    <source>
        <dbReference type="ARBA" id="ARBA00022723"/>
    </source>
</evidence>
<evidence type="ECO:0000256" key="3">
    <source>
        <dbReference type="ARBA" id="ARBA00023004"/>
    </source>
</evidence>
<comment type="caution">
    <text evidence="7">The sequence shown here is derived from an EMBL/GenBank/DDBJ whole genome shotgun (WGS) entry which is preliminary data.</text>
</comment>
<evidence type="ECO:0000256" key="4">
    <source>
        <dbReference type="PROSITE-ProRule" id="PRU00433"/>
    </source>
</evidence>
<dbReference type="PROSITE" id="PS51007">
    <property type="entry name" value="CYTC"/>
    <property type="match status" value="1"/>
</dbReference>
<dbReference type="EMBL" id="JAOYOD010000001">
    <property type="protein sequence ID" value="MCV9385671.1"/>
    <property type="molecule type" value="Genomic_DNA"/>
</dbReference>